<dbReference type="EMBL" id="CP111019">
    <property type="protein sequence ID" value="WAR11386.1"/>
    <property type="molecule type" value="Genomic_DNA"/>
</dbReference>
<gene>
    <name evidence="1" type="ORF">MAR_025566</name>
</gene>
<keyword evidence="2" id="KW-1185">Reference proteome</keyword>
<evidence type="ECO:0000313" key="1">
    <source>
        <dbReference type="EMBL" id="WAR11386.1"/>
    </source>
</evidence>
<reference evidence="1" key="1">
    <citation type="submission" date="2022-11" db="EMBL/GenBank/DDBJ databases">
        <title>Centuries of genome instability and evolution in soft-shell clam transmissible cancer (bioRxiv).</title>
        <authorList>
            <person name="Hart S.F.M."/>
            <person name="Yonemitsu M.A."/>
            <person name="Giersch R.M."/>
            <person name="Beal B.F."/>
            <person name="Arriagada G."/>
            <person name="Davis B.W."/>
            <person name="Ostrander E.A."/>
            <person name="Goff S.P."/>
            <person name="Metzger M.J."/>
        </authorList>
    </citation>
    <scope>NUCLEOTIDE SEQUENCE</scope>
    <source>
        <strain evidence="1">MELC-2E11</strain>
        <tissue evidence="1">Siphon/mantle</tissue>
    </source>
</reference>
<protein>
    <submittedName>
        <fullName evidence="1">DDX1-like protein</fullName>
    </submittedName>
</protein>
<organism evidence="1 2">
    <name type="scientific">Mya arenaria</name>
    <name type="common">Soft-shell clam</name>
    <dbReference type="NCBI Taxonomy" id="6604"/>
    <lineage>
        <taxon>Eukaryota</taxon>
        <taxon>Metazoa</taxon>
        <taxon>Spiralia</taxon>
        <taxon>Lophotrochozoa</taxon>
        <taxon>Mollusca</taxon>
        <taxon>Bivalvia</taxon>
        <taxon>Autobranchia</taxon>
        <taxon>Heteroconchia</taxon>
        <taxon>Euheterodonta</taxon>
        <taxon>Imparidentia</taxon>
        <taxon>Neoheterodontei</taxon>
        <taxon>Myida</taxon>
        <taxon>Myoidea</taxon>
        <taxon>Myidae</taxon>
        <taxon>Mya</taxon>
    </lineage>
</organism>
<dbReference type="Proteomes" id="UP001164746">
    <property type="component" value="Chromosome 8"/>
</dbReference>
<accession>A0ABY7ERE8</accession>
<evidence type="ECO:0000313" key="2">
    <source>
        <dbReference type="Proteomes" id="UP001164746"/>
    </source>
</evidence>
<proteinExistence type="predicted"/>
<name>A0ABY7ERE8_MYAAR</name>
<sequence>DLLKCSKDSLGRIYSQSNRGTQYGPSTFLLSDQNCENMEKISDKGDKMANEVLDLYRCHARGIDVSGLLCDEDKHLDITIDKVEPEMKVPVDEFDGNVTYGQKRGG</sequence>
<feature type="non-terminal residue" evidence="1">
    <location>
        <position position="106"/>
    </location>
</feature>
<feature type="non-terminal residue" evidence="1">
    <location>
        <position position="1"/>
    </location>
</feature>